<dbReference type="FunFam" id="3.40.50.2000:FF:000043">
    <property type="entry name" value="UDP-N-acetylglucosamine 2-epimerase"/>
    <property type="match status" value="1"/>
</dbReference>
<dbReference type="Gene3D" id="3.40.50.2000">
    <property type="entry name" value="Glycogen Phosphorylase B"/>
    <property type="match status" value="2"/>
</dbReference>
<accession>A0A7C5KEN9</accession>
<dbReference type="InterPro" id="IPR029767">
    <property type="entry name" value="WecB-like"/>
</dbReference>
<evidence type="ECO:0000256" key="3">
    <source>
        <dbReference type="ARBA" id="ARBA00038858"/>
    </source>
</evidence>
<dbReference type="Pfam" id="PF02350">
    <property type="entry name" value="Epimerase_2"/>
    <property type="match status" value="1"/>
</dbReference>
<evidence type="ECO:0000256" key="2">
    <source>
        <dbReference type="ARBA" id="ARBA00038209"/>
    </source>
</evidence>
<organism evidence="6">
    <name type="scientific">Thermodesulfobium narugense</name>
    <dbReference type="NCBI Taxonomy" id="184064"/>
    <lineage>
        <taxon>Bacteria</taxon>
        <taxon>Pseudomonadati</taxon>
        <taxon>Thermodesulfobiota</taxon>
        <taxon>Thermodesulfobiia</taxon>
        <taxon>Thermodesulfobiales</taxon>
        <taxon>Thermodesulfobiaceae</taxon>
        <taxon>Thermodesulfobium</taxon>
    </lineage>
</organism>
<evidence type="ECO:0000256" key="4">
    <source>
        <dbReference type="RuleBase" id="RU003513"/>
    </source>
</evidence>
<name>A0A7C5KEN9_9BACT</name>
<protein>
    <recommendedName>
        <fullName evidence="3">UDP-N-acetylglucosamine 2-epimerase (non-hydrolyzing)</fullName>
        <ecNumber evidence="3">5.1.3.14</ecNumber>
    </recommendedName>
</protein>
<feature type="domain" description="UDP-N-acetylglucosamine 2-epimerase" evidence="5">
    <location>
        <begin position="23"/>
        <end position="364"/>
    </location>
</feature>
<dbReference type="EC" id="5.1.3.14" evidence="3"/>
<evidence type="ECO:0000259" key="5">
    <source>
        <dbReference type="Pfam" id="PF02350"/>
    </source>
</evidence>
<dbReference type="AlphaFoldDB" id="A0A7C5KEN9"/>
<dbReference type="EMBL" id="DRUY01000244">
    <property type="protein sequence ID" value="HHI66323.1"/>
    <property type="molecule type" value="Genomic_DNA"/>
</dbReference>
<dbReference type="NCBIfam" id="TIGR00236">
    <property type="entry name" value="wecB"/>
    <property type="match status" value="1"/>
</dbReference>
<gene>
    <name evidence="6" type="ORF">ENL70_07235</name>
</gene>
<dbReference type="GO" id="GO:0008761">
    <property type="term" value="F:UDP-N-acetylglucosamine 2-epimerase activity"/>
    <property type="evidence" value="ECO:0007669"/>
    <property type="project" value="UniProtKB-EC"/>
</dbReference>
<comment type="caution">
    <text evidence="6">The sequence shown here is derived from an EMBL/GenBank/DDBJ whole genome shotgun (WGS) entry which is preliminary data.</text>
</comment>
<dbReference type="PANTHER" id="PTHR43174">
    <property type="entry name" value="UDP-N-ACETYLGLUCOSAMINE 2-EPIMERASE"/>
    <property type="match status" value="1"/>
</dbReference>
<comment type="similarity">
    <text evidence="2 4">Belongs to the UDP-N-acetylglucosamine 2-epimerase family.</text>
</comment>
<sequence length="389" mass="44550">MHKALLIFGTRPEAIKMAPLFLELKDSKYFDPVVVVTAQHREMLDQVLKIFDIEPDFDLDIMKPGQSLEGITIRALEGLCNIIKRVNPNIVLVQGDTTTTYVGALAAFYYKIPVGHVEAGLRTYDKYNPYPEEINRKMTTCLADLHFAPTVTSFNNLIKENVKKEAIYITGNTVIDSLLYVSKRDYCFPPTLNSIMNSHLRKILVTAHRRENWEEMKNIFQAIKRLVENFDDIHVIFPVHMNPKIRFDAQNILGNNSRVSLLEPLDYEAFIHVMKNSYLILTDSGGVQEEAPSLGVPVVVMRKTTERPEALRANAVILSGTEGEKIYNTAAILLSDKTFYLSMKKKLNPYGDGRASFRILKSLEYFFKFSQERPEEFKYNYEDTLSLET</sequence>
<proteinExistence type="inferred from homology"/>
<evidence type="ECO:0000313" key="6">
    <source>
        <dbReference type="EMBL" id="HHI66323.1"/>
    </source>
</evidence>
<dbReference type="PANTHER" id="PTHR43174:SF2">
    <property type="entry name" value="UDP-N-ACETYLGLUCOSAMINE 2-EPIMERASE"/>
    <property type="match status" value="1"/>
</dbReference>
<dbReference type="SUPFAM" id="SSF53756">
    <property type="entry name" value="UDP-Glycosyltransferase/glycogen phosphorylase"/>
    <property type="match status" value="1"/>
</dbReference>
<dbReference type="CDD" id="cd03786">
    <property type="entry name" value="GTB_UDP-GlcNAc_2-Epimerase"/>
    <property type="match status" value="1"/>
</dbReference>
<reference evidence="6" key="1">
    <citation type="journal article" date="2020" name="mSystems">
        <title>Genome- and Community-Level Interaction Insights into Carbon Utilization and Element Cycling Functions of Hydrothermarchaeota in Hydrothermal Sediment.</title>
        <authorList>
            <person name="Zhou Z."/>
            <person name="Liu Y."/>
            <person name="Xu W."/>
            <person name="Pan J."/>
            <person name="Luo Z.H."/>
            <person name="Li M."/>
        </authorList>
    </citation>
    <scope>NUCLEOTIDE SEQUENCE [LARGE SCALE GENOMIC DNA]</scope>
    <source>
        <strain evidence="6">SpSt-1019</strain>
    </source>
</reference>
<keyword evidence="1 4" id="KW-0413">Isomerase</keyword>
<evidence type="ECO:0000256" key="1">
    <source>
        <dbReference type="ARBA" id="ARBA00023235"/>
    </source>
</evidence>
<dbReference type="InterPro" id="IPR003331">
    <property type="entry name" value="UDP_GlcNAc_Epimerase_2_dom"/>
</dbReference>